<feature type="transmembrane region" description="Helical" evidence="9">
    <location>
        <begin position="507"/>
        <end position="525"/>
    </location>
</feature>
<feature type="transmembrane region" description="Helical" evidence="9">
    <location>
        <begin position="147"/>
        <end position="172"/>
    </location>
</feature>
<evidence type="ECO:0000256" key="6">
    <source>
        <dbReference type="ARBA" id="ARBA00022989"/>
    </source>
</evidence>
<keyword evidence="3" id="KW-1003">Cell membrane</keyword>
<evidence type="ECO:0000256" key="2">
    <source>
        <dbReference type="ARBA" id="ARBA00022448"/>
    </source>
</evidence>
<feature type="transmembrane region" description="Helical" evidence="9">
    <location>
        <begin position="12"/>
        <end position="29"/>
    </location>
</feature>
<feature type="transmembrane region" description="Helical" evidence="9">
    <location>
        <begin position="457"/>
        <end position="477"/>
    </location>
</feature>
<keyword evidence="7 9" id="KW-0472">Membrane</keyword>
<comment type="function">
    <text evidence="8">Part of the tripartite ATP-independent periplasmic (TRAP) transport system.</text>
</comment>
<dbReference type="RefSeq" id="WP_089677812.1">
    <property type="nucleotide sequence ID" value="NZ_FNIV01000004.1"/>
</dbReference>
<keyword evidence="6 9" id="KW-1133">Transmembrane helix</keyword>
<feature type="transmembrane region" description="Helical" evidence="9">
    <location>
        <begin position="243"/>
        <end position="266"/>
    </location>
</feature>
<feature type="transmembrane region" description="Helical" evidence="9">
    <location>
        <begin position="380"/>
        <end position="409"/>
    </location>
</feature>
<keyword evidence="5 9" id="KW-0812">Transmembrane</keyword>
<feature type="domain" description="TRAP C4-dicarboxylate transport system permease DctM subunit" evidence="11">
    <location>
        <begin position="292"/>
        <end position="721"/>
    </location>
</feature>
<dbReference type="GO" id="GO:0022857">
    <property type="term" value="F:transmembrane transporter activity"/>
    <property type="evidence" value="ECO:0007669"/>
    <property type="project" value="UniProtKB-UniRule"/>
</dbReference>
<dbReference type="PANTHER" id="PTHR33362">
    <property type="entry name" value="SIALIC ACID TRAP TRANSPORTER PERMEASE PROTEIN SIAT-RELATED"/>
    <property type="match status" value="1"/>
</dbReference>
<evidence type="ECO:0000256" key="1">
    <source>
        <dbReference type="ARBA" id="ARBA00004429"/>
    </source>
</evidence>
<dbReference type="NCBIfam" id="TIGR00786">
    <property type="entry name" value="dctM"/>
    <property type="match status" value="1"/>
</dbReference>
<evidence type="ECO:0000256" key="4">
    <source>
        <dbReference type="ARBA" id="ARBA00022519"/>
    </source>
</evidence>
<dbReference type="Proteomes" id="UP000199075">
    <property type="component" value="Unassembled WGS sequence"/>
</dbReference>
<keyword evidence="13" id="KW-1185">Reference proteome</keyword>
<feature type="transmembrane region" description="Helical" evidence="9">
    <location>
        <begin position="421"/>
        <end position="445"/>
    </location>
</feature>
<dbReference type="PANTHER" id="PTHR33362:SF7">
    <property type="entry name" value="SLL1103 PROTEIN"/>
    <property type="match status" value="1"/>
</dbReference>
<feature type="transmembrane region" description="Helical" evidence="9">
    <location>
        <begin position="595"/>
        <end position="616"/>
    </location>
</feature>
<evidence type="ECO:0000259" key="10">
    <source>
        <dbReference type="Pfam" id="PF04290"/>
    </source>
</evidence>
<feature type="transmembrane region" description="Helical" evidence="9">
    <location>
        <begin position="704"/>
        <end position="725"/>
    </location>
</feature>
<dbReference type="InterPro" id="IPR010656">
    <property type="entry name" value="DctM"/>
</dbReference>
<accession>A0A1H0HC68</accession>
<dbReference type="InterPro" id="IPR055348">
    <property type="entry name" value="DctQ"/>
</dbReference>
<evidence type="ECO:0000259" key="11">
    <source>
        <dbReference type="Pfam" id="PF06808"/>
    </source>
</evidence>
<feature type="transmembrane region" description="Helical" evidence="9">
    <location>
        <begin position="105"/>
        <end position="126"/>
    </location>
</feature>
<evidence type="ECO:0000256" key="7">
    <source>
        <dbReference type="ARBA" id="ARBA00023136"/>
    </source>
</evidence>
<dbReference type="GO" id="GO:0005886">
    <property type="term" value="C:plasma membrane"/>
    <property type="evidence" value="ECO:0007669"/>
    <property type="project" value="UniProtKB-SubCell"/>
</dbReference>
<dbReference type="AlphaFoldDB" id="A0A1H0HC68"/>
<keyword evidence="4 8" id="KW-0997">Cell inner membrane</keyword>
<feature type="transmembrane region" description="Helical" evidence="9">
    <location>
        <begin position="340"/>
        <end position="360"/>
    </location>
</feature>
<comment type="subcellular location">
    <subcellularLocation>
        <location evidence="1 8">Cell inner membrane</location>
        <topology evidence="1 8">Multi-pass membrane protein</topology>
    </subcellularLocation>
</comment>
<dbReference type="Pfam" id="PF04290">
    <property type="entry name" value="DctQ"/>
    <property type="match status" value="1"/>
</dbReference>
<feature type="transmembrane region" description="Helical" evidence="9">
    <location>
        <begin position="78"/>
        <end position="99"/>
    </location>
</feature>
<feature type="transmembrane region" description="Helical" evidence="9">
    <location>
        <begin position="204"/>
        <end position="222"/>
    </location>
</feature>
<reference evidence="13" key="1">
    <citation type="submission" date="2016-10" db="EMBL/GenBank/DDBJ databases">
        <authorList>
            <person name="Varghese N."/>
            <person name="Submissions S."/>
        </authorList>
    </citation>
    <scope>NUCLEOTIDE SEQUENCE [LARGE SCALE GENOMIC DNA]</scope>
    <source>
        <strain evidence="13">CGMCC 1.6444</strain>
    </source>
</reference>
<feature type="transmembrane region" description="Helical" evidence="9">
    <location>
        <begin position="531"/>
        <end position="549"/>
    </location>
</feature>
<evidence type="ECO:0000256" key="5">
    <source>
        <dbReference type="ARBA" id="ARBA00022692"/>
    </source>
</evidence>
<evidence type="ECO:0000256" key="8">
    <source>
        <dbReference type="RuleBase" id="RU369079"/>
    </source>
</evidence>
<organism evidence="12 13">
    <name type="scientific">Halomonas shengliensis</name>
    <dbReference type="NCBI Taxonomy" id="419597"/>
    <lineage>
        <taxon>Bacteria</taxon>
        <taxon>Pseudomonadati</taxon>
        <taxon>Pseudomonadota</taxon>
        <taxon>Gammaproteobacteria</taxon>
        <taxon>Oceanospirillales</taxon>
        <taxon>Halomonadaceae</taxon>
        <taxon>Halomonas</taxon>
    </lineage>
</organism>
<dbReference type="InterPro" id="IPR004681">
    <property type="entry name" value="TRAP_DctM"/>
</dbReference>
<proteinExistence type="predicted"/>
<feature type="domain" description="Tripartite ATP-independent periplasmic transporters DctQ component" evidence="10">
    <location>
        <begin position="90"/>
        <end position="226"/>
    </location>
</feature>
<evidence type="ECO:0000256" key="3">
    <source>
        <dbReference type="ARBA" id="ARBA00022475"/>
    </source>
</evidence>
<evidence type="ECO:0000256" key="9">
    <source>
        <dbReference type="SAM" id="Phobius"/>
    </source>
</evidence>
<feature type="transmembrane region" description="Helical" evidence="9">
    <location>
        <begin position="286"/>
        <end position="319"/>
    </location>
</feature>
<feature type="transmembrane region" description="Helical" evidence="9">
    <location>
        <begin position="662"/>
        <end position="684"/>
    </location>
</feature>
<sequence length="731" mass="79526">MNLDIEFVLPHWLYWSVLALLPLVVMFFVDRSFRRGAVVSGGDTAEIPGEAPVERYHPPGNLLTAGVDRISGFFGRYVAYWSLIAPFAFAYEVLVRYAFNSPTNWVHESMTLMFGMQYLIAGAFALREGGHVRVDILYQRARPLTKAALDLLTSVFFFIFTIGLMVTGWKFFSQAVSDKYFFGSSYANETSFTEWAIQFYPVKFMLFFGALLLLLQGIAQLIRDFQAFRHHRASERHGRGFAHLLVVLGVLLGAWVVFEMVNIAVTDYQSLAGSLENSLSSVGIGGLTLVMFGTLMVVLVAGLPLAFVTGGLGVAFLYLVGDQNMLNLMPSRIFPMMTNYQLSAIPLFIFMASVLEKAGIIEELFDVVYKWMGGLKAGLAIATIIASTLLAAMVGVIGAAVVTMGLIALPAMLKRNYNPEIALGSIMAGGTLGILIPPSILAIIYGVIAQQSVGELYLGSLIPGLLLAGMYAGYCWLRGTLNVKMAPPMPVEDRVDMGEKLRLLRNMLAPIVLVILVLGIIFTGIATPVEAAGIGTFGALVVAAMHRRLTWANLHAACMTTLVASAMVMWIIFGASIFVGFYILQGGQTFVQELISGAGLGPYAVLALMMVLLVALGMFLDWVGILLLAVPIFVPLIKGMAFDGVFGLPGVDPADVSLWFGVIYLVNMQMSFLSPPFGYALFYIKGVCPPHITMAQIFRSSFPFLGLQALGLLLVILFPALVTWLPNLAYG</sequence>
<gene>
    <name evidence="12" type="ORF">SAMN04487957_104100</name>
</gene>
<dbReference type="EMBL" id="FNIV01000004">
    <property type="protein sequence ID" value="SDO16481.1"/>
    <property type="molecule type" value="Genomic_DNA"/>
</dbReference>
<evidence type="ECO:0000313" key="12">
    <source>
        <dbReference type="EMBL" id="SDO16481.1"/>
    </source>
</evidence>
<dbReference type="OrthoDB" id="9796052at2"/>
<evidence type="ECO:0000313" key="13">
    <source>
        <dbReference type="Proteomes" id="UP000199075"/>
    </source>
</evidence>
<feature type="transmembrane region" description="Helical" evidence="9">
    <location>
        <begin position="561"/>
        <end position="583"/>
    </location>
</feature>
<dbReference type="STRING" id="419597.SAMN04487957_104100"/>
<keyword evidence="2 8" id="KW-0813">Transport</keyword>
<protein>
    <submittedName>
        <fullName evidence="12">TRAP transporter, DctM subunit</fullName>
    </submittedName>
</protein>
<dbReference type="Pfam" id="PF06808">
    <property type="entry name" value="DctM"/>
    <property type="match status" value="1"/>
</dbReference>
<feature type="transmembrane region" description="Helical" evidence="9">
    <location>
        <begin position="623"/>
        <end position="642"/>
    </location>
</feature>
<name>A0A1H0HC68_9GAMM</name>